<proteinExistence type="predicted"/>
<accession>A0A8H3I2E1</accession>
<dbReference type="PROSITE" id="PS50048">
    <property type="entry name" value="ZN2_CY6_FUNGAL_2"/>
    <property type="match status" value="1"/>
</dbReference>
<dbReference type="GO" id="GO:0008270">
    <property type="term" value="F:zinc ion binding"/>
    <property type="evidence" value="ECO:0007669"/>
    <property type="project" value="InterPro"/>
</dbReference>
<dbReference type="Pfam" id="PF00172">
    <property type="entry name" value="Zn_clus"/>
    <property type="match status" value="1"/>
</dbReference>
<evidence type="ECO:0000313" key="5">
    <source>
        <dbReference type="Proteomes" id="UP000664169"/>
    </source>
</evidence>
<gene>
    <name evidence="4" type="ORF">GOMPHAMPRED_007661</name>
</gene>
<evidence type="ECO:0000259" key="3">
    <source>
        <dbReference type="PROSITE" id="PS50048"/>
    </source>
</evidence>
<reference evidence="4" key="1">
    <citation type="submission" date="2021-03" db="EMBL/GenBank/DDBJ databases">
        <authorList>
            <person name="Tagirdzhanova G."/>
        </authorList>
    </citation>
    <scope>NUCLEOTIDE SEQUENCE</scope>
</reference>
<feature type="region of interest" description="Disordered" evidence="2">
    <location>
        <begin position="1"/>
        <end position="23"/>
    </location>
</feature>
<dbReference type="CDD" id="cd00067">
    <property type="entry name" value="GAL4"/>
    <property type="match status" value="1"/>
</dbReference>
<comment type="caution">
    <text evidence="4">The sequence shown here is derived from an EMBL/GenBank/DDBJ whole genome shotgun (WGS) entry which is preliminary data.</text>
</comment>
<feature type="domain" description="Zn(2)-C6 fungal-type" evidence="3">
    <location>
        <begin position="25"/>
        <end position="55"/>
    </location>
</feature>
<dbReference type="Proteomes" id="UP000664169">
    <property type="component" value="Unassembled WGS sequence"/>
</dbReference>
<evidence type="ECO:0000256" key="2">
    <source>
        <dbReference type="SAM" id="MobiDB-lite"/>
    </source>
</evidence>
<dbReference type="InterPro" id="IPR036864">
    <property type="entry name" value="Zn2-C6_fun-type_DNA-bd_sf"/>
</dbReference>
<dbReference type="PANTHER" id="PTHR47784:SF9">
    <property type="entry name" value="ZN(II)2CYS6 TRANSCRIPTION FACTOR (EUROFUNG)"/>
    <property type="match status" value="1"/>
</dbReference>
<feature type="compositionally biased region" description="Basic and acidic residues" evidence="2">
    <location>
        <begin position="1"/>
        <end position="11"/>
    </location>
</feature>
<dbReference type="GO" id="GO:0001228">
    <property type="term" value="F:DNA-binding transcription activator activity, RNA polymerase II-specific"/>
    <property type="evidence" value="ECO:0007669"/>
    <property type="project" value="TreeGrafter"/>
</dbReference>
<organism evidence="4 5">
    <name type="scientific">Gomphillus americanus</name>
    <dbReference type="NCBI Taxonomy" id="1940652"/>
    <lineage>
        <taxon>Eukaryota</taxon>
        <taxon>Fungi</taxon>
        <taxon>Dikarya</taxon>
        <taxon>Ascomycota</taxon>
        <taxon>Pezizomycotina</taxon>
        <taxon>Lecanoromycetes</taxon>
        <taxon>OSLEUM clade</taxon>
        <taxon>Ostropomycetidae</taxon>
        <taxon>Ostropales</taxon>
        <taxon>Graphidaceae</taxon>
        <taxon>Gomphilloideae</taxon>
        <taxon>Gomphillus</taxon>
    </lineage>
</organism>
<dbReference type="PANTHER" id="PTHR47784">
    <property type="entry name" value="STEROL UPTAKE CONTROL PROTEIN 2"/>
    <property type="match status" value="1"/>
</dbReference>
<dbReference type="InterPro" id="IPR001138">
    <property type="entry name" value="Zn2Cys6_DnaBD"/>
</dbReference>
<dbReference type="SUPFAM" id="SSF57701">
    <property type="entry name" value="Zn2/Cys6 DNA-binding domain"/>
    <property type="match status" value="1"/>
</dbReference>
<dbReference type="EMBL" id="CAJPDQ010000007">
    <property type="protein sequence ID" value="CAF9912442.1"/>
    <property type="molecule type" value="Genomic_DNA"/>
</dbReference>
<dbReference type="InterPro" id="IPR053157">
    <property type="entry name" value="Sterol_Uptake_Regulator"/>
</dbReference>
<keyword evidence="5" id="KW-1185">Reference proteome</keyword>
<evidence type="ECO:0000313" key="4">
    <source>
        <dbReference type="EMBL" id="CAF9912442.1"/>
    </source>
</evidence>
<dbReference type="SMART" id="SM00066">
    <property type="entry name" value="GAL4"/>
    <property type="match status" value="1"/>
</dbReference>
<dbReference type="OrthoDB" id="416217at2759"/>
<keyword evidence="1" id="KW-0539">Nucleus</keyword>
<dbReference type="Gene3D" id="4.10.240.10">
    <property type="entry name" value="Zn(2)-C6 fungal-type DNA-binding domain"/>
    <property type="match status" value="1"/>
</dbReference>
<sequence>MGPINGDKDCFSGDPPGKKKRSRSGCKNCRLRGVKCDEIKPECKRCLSYGVVCSYNKKTATEDLQFSSEQEMVMTSNLHVSRNRIVPEISRYVSYWPTRADELFNKFQLITAATVSVGPRTELYRTSVVERARTSPYMFHTLMALTSMHLRSLTIGASANPTREEAEHCYKAVSLFAKELANVRSSEQQGTLLCASALIYNMTFANVEAKTPEEAWPLAPSSPADLGWLKISNAKRKVTALAVPLGSDPLFTALSSSLGPEIAARETVSAEPSVLPLGFVSLFGLGSASRNLENPYFLPAIELSRIFDTDDTIRVTLGWIGFLNEVSDAFKDLLYQKDPRALLLLACWFSKLSNMPVWWYRQRAILEGKAICLYLERCDVEELNFQVLLRLVKGRFFRLPEWDVYPRDLDDFASNPVYSIKSSLSSPASNTPGVGR</sequence>
<evidence type="ECO:0000256" key="1">
    <source>
        <dbReference type="ARBA" id="ARBA00023242"/>
    </source>
</evidence>
<dbReference type="AlphaFoldDB" id="A0A8H3I2E1"/>
<protein>
    <recommendedName>
        <fullName evidence="3">Zn(2)-C6 fungal-type domain-containing protein</fullName>
    </recommendedName>
</protein>
<name>A0A8H3I2E1_9LECA</name>